<evidence type="ECO:0000313" key="1">
    <source>
        <dbReference type="EMBL" id="WXG68677.1"/>
    </source>
</evidence>
<accession>A0ABZ2PL01</accession>
<proteinExistence type="predicted"/>
<dbReference type="RefSeq" id="WP_338889043.1">
    <property type="nucleotide sequence ID" value="NZ_CP147846.1"/>
</dbReference>
<sequence length="99" mass="11065">MTVLQALPLPPLAGTRKRAQELLSALPPTLKGSIVTVDCRGLVAATQSFADELIKVVLVERDASEMRFTNVDDMKFAQWVDDRAEFHGMTKRVKVDRRP</sequence>
<name>A0ABZ2PL01_9NOCA</name>
<organism evidence="1 2">
    <name type="scientific">Rhodococcus sovatensis</name>
    <dbReference type="NCBI Taxonomy" id="1805840"/>
    <lineage>
        <taxon>Bacteria</taxon>
        <taxon>Bacillati</taxon>
        <taxon>Actinomycetota</taxon>
        <taxon>Actinomycetes</taxon>
        <taxon>Mycobacteriales</taxon>
        <taxon>Nocardiaceae</taxon>
        <taxon>Rhodococcus</taxon>
    </lineage>
</organism>
<protein>
    <submittedName>
        <fullName evidence="1">DUF4325 domain-containing protein</fullName>
    </submittedName>
</protein>
<dbReference type="Proteomes" id="UP001432000">
    <property type="component" value="Chromosome"/>
</dbReference>
<keyword evidence="2" id="KW-1185">Reference proteome</keyword>
<reference evidence="1 2" key="1">
    <citation type="submission" date="2024-03" db="EMBL/GenBank/DDBJ databases">
        <title>Natural products discovery in diverse microorganisms through a two-stage MS feature dereplication strategy.</title>
        <authorList>
            <person name="Zhang R."/>
        </authorList>
    </citation>
    <scope>NUCLEOTIDE SEQUENCE [LARGE SCALE GENOMIC DNA]</scope>
    <source>
        <strain evidence="1 2">18930</strain>
    </source>
</reference>
<gene>
    <name evidence="1" type="ORF">WDS16_26410</name>
</gene>
<evidence type="ECO:0000313" key="2">
    <source>
        <dbReference type="Proteomes" id="UP001432000"/>
    </source>
</evidence>
<dbReference type="EMBL" id="CP147846">
    <property type="protein sequence ID" value="WXG68677.1"/>
    <property type="molecule type" value="Genomic_DNA"/>
</dbReference>